<keyword evidence="2" id="KW-1185">Reference proteome</keyword>
<sequence>MTIPDIKINALQRFTERCITLGSQQKANLMSNYQPFKNDYAAKKYQ</sequence>
<proteinExistence type="predicted"/>
<gene>
    <name evidence="1" type="ORF">GO495_00720</name>
</gene>
<evidence type="ECO:0000313" key="2">
    <source>
        <dbReference type="Proteomes" id="UP000468388"/>
    </source>
</evidence>
<organism evidence="1 2">
    <name type="scientific">Chitinophaga oryziterrae</name>
    <dbReference type="NCBI Taxonomy" id="1031224"/>
    <lineage>
        <taxon>Bacteria</taxon>
        <taxon>Pseudomonadati</taxon>
        <taxon>Bacteroidota</taxon>
        <taxon>Chitinophagia</taxon>
        <taxon>Chitinophagales</taxon>
        <taxon>Chitinophagaceae</taxon>
        <taxon>Chitinophaga</taxon>
    </lineage>
</organism>
<dbReference type="Proteomes" id="UP000468388">
    <property type="component" value="Unassembled WGS sequence"/>
</dbReference>
<evidence type="ECO:0000313" key="1">
    <source>
        <dbReference type="EMBL" id="MVT39090.1"/>
    </source>
</evidence>
<comment type="caution">
    <text evidence="1">The sequence shown here is derived from an EMBL/GenBank/DDBJ whole genome shotgun (WGS) entry which is preliminary data.</text>
</comment>
<reference evidence="1 2" key="1">
    <citation type="submission" date="2019-12" db="EMBL/GenBank/DDBJ databases">
        <title>The draft genomic sequence of strain Chitinophaga oryziterrae JCM 16595.</title>
        <authorList>
            <person name="Zhang X."/>
        </authorList>
    </citation>
    <scope>NUCLEOTIDE SEQUENCE [LARGE SCALE GENOMIC DNA]</scope>
    <source>
        <strain evidence="1 2">JCM 16595</strain>
    </source>
</reference>
<dbReference type="AlphaFoldDB" id="A0A6N8J1N3"/>
<name>A0A6N8J1N3_9BACT</name>
<dbReference type="EMBL" id="WRXO01000001">
    <property type="protein sequence ID" value="MVT39090.1"/>
    <property type="molecule type" value="Genomic_DNA"/>
</dbReference>
<accession>A0A6N8J1N3</accession>
<protein>
    <submittedName>
        <fullName evidence="1">Uncharacterized protein</fullName>
    </submittedName>
</protein>